<evidence type="ECO:0000313" key="9">
    <source>
        <dbReference type="EMBL" id="MDN5215702.1"/>
    </source>
</evidence>
<dbReference type="SUPFAM" id="SSF54534">
    <property type="entry name" value="FKBP-like"/>
    <property type="match status" value="2"/>
</dbReference>
<feature type="domain" description="PPIase FKBP-type" evidence="8">
    <location>
        <begin position="76"/>
        <end position="165"/>
    </location>
</feature>
<protein>
    <recommendedName>
        <fullName evidence="6">Peptidyl-prolyl cis-trans isomerase</fullName>
        <ecNumber evidence="6">5.2.1.8</ecNumber>
    </recommendedName>
</protein>
<name>A0ABT8LFF4_9BACT</name>
<dbReference type="EMBL" id="JAUJEB010000007">
    <property type="protein sequence ID" value="MDN5215702.1"/>
    <property type="molecule type" value="Genomic_DNA"/>
</dbReference>
<dbReference type="PROSITE" id="PS51257">
    <property type="entry name" value="PROKAR_LIPOPROTEIN"/>
    <property type="match status" value="1"/>
</dbReference>
<evidence type="ECO:0000256" key="2">
    <source>
        <dbReference type="ARBA" id="ARBA00006577"/>
    </source>
</evidence>
<dbReference type="Pfam" id="PF00254">
    <property type="entry name" value="FKBP_C"/>
    <property type="match status" value="2"/>
</dbReference>
<comment type="caution">
    <text evidence="9">The sequence shown here is derived from an EMBL/GenBank/DDBJ whole genome shotgun (WGS) entry which is preliminary data.</text>
</comment>
<dbReference type="RefSeq" id="WP_346761040.1">
    <property type="nucleotide sequence ID" value="NZ_JAUJEB010000007.1"/>
</dbReference>
<keyword evidence="10" id="KW-1185">Reference proteome</keyword>
<dbReference type="PANTHER" id="PTHR43811">
    <property type="entry name" value="FKBP-TYPE PEPTIDYL-PROLYL CIS-TRANS ISOMERASE FKPA"/>
    <property type="match status" value="1"/>
</dbReference>
<evidence type="ECO:0000256" key="1">
    <source>
        <dbReference type="ARBA" id="ARBA00000971"/>
    </source>
</evidence>
<dbReference type="PANTHER" id="PTHR43811:SF19">
    <property type="entry name" value="39 KDA FK506-BINDING NUCLEAR PROTEIN"/>
    <property type="match status" value="1"/>
</dbReference>
<feature type="domain" description="PPIase FKBP-type" evidence="8">
    <location>
        <begin position="213"/>
        <end position="320"/>
    </location>
</feature>
<evidence type="ECO:0000313" key="10">
    <source>
        <dbReference type="Proteomes" id="UP001172083"/>
    </source>
</evidence>
<feature type="chain" id="PRO_5046825856" description="Peptidyl-prolyl cis-trans isomerase" evidence="7">
    <location>
        <begin position="25"/>
        <end position="320"/>
    </location>
</feature>
<dbReference type="GO" id="GO:0003755">
    <property type="term" value="F:peptidyl-prolyl cis-trans isomerase activity"/>
    <property type="evidence" value="ECO:0007669"/>
    <property type="project" value="UniProtKB-EC"/>
</dbReference>
<reference evidence="9" key="1">
    <citation type="submission" date="2023-06" db="EMBL/GenBank/DDBJ databases">
        <title>Genomic of Agaribacillus aureum.</title>
        <authorList>
            <person name="Wang G."/>
        </authorList>
    </citation>
    <scope>NUCLEOTIDE SEQUENCE</scope>
    <source>
        <strain evidence="9">BMA12</strain>
    </source>
</reference>
<dbReference type="Gene3D" id="3.10.50.40">
    <property type="match status" value="2"/>
</dbReference>
<dbReference type="InterPro" id="IPR001179">
    <property type="entry name" value="PPIase_FKBP_dom"/>
</dbReference>
<dbReference type="Proteomes" id="UP001172083">
    <property type="component" value="Unassembled WGS sequence"/>
</dbReference>
<organism evidence="9 10">
    <name type="scientific">Agaribacillus aureus</name>
    <dbReference type="NCBI Taxonomy" id="3051825"/>
    <lineage>
        <taxon>Bacteria</taxon>
        <taxon>Pseudomonadati</taxon>
        <taxon>Bacteroidota</taxon>
        <taxon>Cytophagia</taxon>
        <taxon>Cytophagales</taxon>
        <taxon>Splendidivirgaceae</taxon>
        <taxon>Agaribacillus</taxon>
    </lineage>
</organism>
<keyword evidence="4 5" id="KW-0413">Isomerase</keyword>
<evidence type="ECO:0000256" key="5">
    <source>
        <dbReference type="PROSITE-ProRule" id="PRU00277"/>
    </source>
</evidence>
<sequence length="320" mass="35459">MKTDRLIKRSLIFTFCLAMLMACSDDDGPSNQQLLTDQGIIEDFLSANNITAEKSDRGFYFRPLVSNASGEAVQNNDIVSIYYDLSILNGQLIHSVEAPDDPVQILFGGLLVIPAGLELALEEMRVGETYEFFIPSDLSYSNYSYQSLIPALGITRLEIEVVRIDDVESQKAAEEDRILEYLEAQGLDGAEAKEDGLYYVQTEAGTGDPPNNRQLISVNYTGTLLNGVKFDSSFDRNEPFNFQVGAGQVIQGWDLGFQDLTVGEKGFLLIPSHLAYGPNIYITPPDIIEDLINQGSLRPFPSEIPPYATLVFEVEVVDFL</sequence>
<dbReference type="EC" id="5.2.1.8" evidence="6"/>
<keyword evidence="7" id="KW-0732">Signal</keyword>
<dbReference type="PROSITE" id="PS50059">
    <property type="entry name" value="FKBP_PPIASE"/>
    <property type="match status" value="2"/>
</dbReference>
<evidence type="ECO:0000256" key="3">
    <source>
        <dbReference type="ARBA" id="ARBA00023110"/>
    </source>
</evidence>
<comment type="similarity">
    <text evidence="2 6">Belongs to the FKBP-type PPIase family.</text>
</comment>
<evidence type="ECO:0000259" key="8">
    <source>
        <dbReference type="PROSITE" id="PS50059"/>
    </source>
</evidence>
<evidence type="ECO:0000256" key="6">
    <source>
        <dbReference type="RuleBase" id="RU003915"/>
    </source>
</evidence>
<evidence type="ECO:0000256" key="7">
    <source>
        <dbReference type="SAM" id="SignalP"/>
    </source>
</evidence>
<gene>
    <name evidence="9" type="ORF">QQ020_26730</name>
</gene>
<accession>A0ABT8LFF4</accession>
<comment type="catalytic activity">
    <reaction evidence="1 5 6">
        <text>[protein]-peptidylproline (omega=180) = [protein]-peptidylproline (omega=0)</text>
        <dbReference type="Rhea" id="RHEA:16237"/>
        <dbReference type="Rhea" id="RHEA-COMP:10747"/>
        <dbReference type="Rhea" id="RHEA-COMP:10748"/>
        <dbReference type="ChEBI" id="CHEBI:83833"/>
        <dbReference type="ChEBI" id="CHEBI:83834"/>
        <dbReference type="EC" id="5.2.1.8"/>
    </reaction>
</comment>
<dbReference type="InterPro" id="IPR046357">
    <property type="entry name" value="PPIase_dom_sf"/>
</dbReference>
<evidence type="ECO:0000256" key="4">
    <source>
        <dbReference type="ARBA" id="ARBA00023235"/>
    </source>
</evidence>
<keyword evidence="3 5" id="KW-0697">Rotamase</keyword>
<feature type="signal peptide" evidence="7">
    <location>
        <begin position="1"/>
        <end position="24"/>
    </location>
</feature>
<proteinExistence type="inferred from homology"/>